<protein>
    <recommendedName>
        <fullName evidence="11">Cytochrome P450 family protein, expressed</fullName>
    </recommendedName>
</protein>
<dbReference type="Proteomes" id="UP000007752">
    <property type="component" value="Chromosome 3"/>
</dbReference>
<feature type="binding site" description="axial binding residue" evidence="7">
    <location>
        <position position="419"/>
    </location>
    <ligand>
        <name>heme</name>
        <dbReference type="ChEBI" id="CHEBI:30413"/>
    </ligand>
    <ligandPart>
        <name>Fe</name>
        <dbReference type="ChEBI" id="CHEBI:18248"/>
    </ligandPart>
</feature>
<dbReference type="Pfam" id="PF00067">
    <property type="entry name" value="p450"/>
    <property type="match status" value="1"/>
</dbReference>
<keyword evidence="5 8" id="KW-0560">Oxidoreductase</keyword>
<accession>B9FAZ7</accession>
<evidence type="ECO:0000256" key="1">
    <source>
        <dbReference type="ARBA" id="ARBA00010617"/>
    </source>
</evidence>
<dbReference type="InterPro" id="IPR002401">
    <property type="entry name" value="Cyt_P450_E_grp-I"/>
</dbReference>
<dbReference type="GO" id="GO:0006629">
    <property type="term" value="P:lipid metabolic process"/>
    <property type="evidence" value="ECO:0007669"/>
    <property type="project" value="UniProtKB-ARBA"/>
</dbReference>
<keyword evidence="9" id="KW-0472">Membrane</keyword>
<evidence type="ECO:0000256" key="9">
    <source>
        <dbReference type="SAM" id="Phobius"/>
    </source>
</evidence>
<evidence type="ECO:0008006" key="11">
    <source>
        <dbReference type="Google" id="ProtNLM"/>
    </source>
</evidence>
<keyword evidence="3 7" id="KW-0479">Metal-binding</keyword>
<proteinExistence type="inferred from homology"/>
<evidence type="ECO:0000256" key="8">
    <source>
        <dbReference type="RuleBase" id="RU000461"/>
    </source>
</evidence>
<reference evidence="10" key="1">
    <citation type="journal article" date="2005" name="PLoS Biol.">
        <title>The genomes of Oryza sativa: a history of duplications.</title>
        <authorList>
            <person name="Yu J."/>
            <person name="Wang J."/>
            <person name="Lin W."/>
            <person name="Li S."/>
            <person name="Li H."/>
            <person name="Zhou J."/>
            <person name="Ni P."/>
            <person name="Dong W."/>
            <person name="Hu S."/>
            <person name="Zeng C."/>
            <person name="Zhang J."/>
            <person name="Zhang Y."/>
            <person name="Li R."/>
            <person name="Xu Z."/>
            <person name="Li S."/>
            <person name="Li X."/>
            <person name="Zheng H."/>
            <person name="Cong L."/>
            <person name="Lin L."/>
            <person name="Yin J."/>
            <person name="Geng J."/>
            <person name="Li G."/>
            <person name="Shi J."/>
            <person name="Liu J."/>
            <person name="Lv H."/>
            <person name="Li J."/>
            <person name="Wang J."/>
            <person name="Deng Y."/>
            <person name="Ran L."/>
            <person name="Shi X."/>
            <person name="Wang X."/>
            <person name="Wu Q."/>
            <person name="Li C."/>
            <person name="Ren X."/>
            <person name="Wang J."/>
            <person name="Wang X."/>
            <person name="Li D."/>
            <person name="Liu D."/>
            <person name="Zhang X."/>
            <person name="Ji Z."/>
            <person name="Zhao W."/>
            <person name="Sun Y."/>
            <person name="Zhang Z."/>
            <person name="Bao J."/>
            <person name="Han Y."/>
            <person name="Dong L."/>
            <person name="Ji J."/>
            <person name="Chen P."/>
            <person name="Wu S."/>
            <person name="Liu J."/>
            <person name="Xiao Y."/>
            <person name="Bu D."/>
            <person name="Tan J."/>
            <person name="Yang L."/>
            <person name="Ye C."/>
            <person name="Zhang J."/>
            <person name="Xu J."/>
            <person name="Zhou Y."/>
            <person name="Yu Y."/>
            <person name="Zhang B."/>
            <person name="Zhuang S."/>
            <person name="Wei H."/>
            <person name="Liu B."/>
            <person name="Lei M."/>
            <person name="Yu H."/>
            <person name="Li Y."/>
            <person name="Xu H."/>
            <person name="Wei S."/>
            <person name="He X."/>
            <person name="Fang L."/>
            <person name="Zhang Z."/>
            <person name="Zhang Y."/>
            <person name="Huang X."/>
            <person name="Su Z."/>
            <person name="Tong W."/>
            <person name="Li J."/>
            <person name="Tong Z."/>
            <person name="Li S."/>
            <person name="Ye J."/>
            <person name="Wang L."/>
            <person name="Fang L."/>
            <person name="Lei T."/>
            <person name="Chen C."/>
            <person name="Chen H."/>
            <person name="Xu Z."/>
            <person name="Li H."/>
            <person name="Huang H."/>
            <person name="Zhang F."/>
            <person name="Xu H."/>
            <person name="Li N."/>
            <person name="Zhao C."/>
            <person name="Li S."/>
            <person name="Dong L."/>
            <person name="Huang Y."/>
            <person name="Li L."/>
            <person name="Xi Y."/>
            <person name="Qi Q."/>
            <person name="Li W."/>
            <person name="Zhang B."/>
            <person name="Hu W."/>
            <person name="Zhang Y."/>
            <person name="Tian X."/>
            <person name="Jiao Y."/>
            <person name="Liang X."/>
            <person name="Jin J."/>
            <person name="Gao L."/>
            <person name="Zheng W."/>
            <person name="Hao B."/>
            <person name="Liu S."/>
            <person name="Wang W."/>
            <person name="Yuan L."/>
            <person name="Cao M."/>
            <person name="McDermott J."/>
            <person name="Samudrala R."/>
            <person name="Wang J."/>
            <person name="Wong G.K."/>
            <person name="Yang H."/>
        </authorList>
    </citation>
    <scope>NUCLEOTIDE SEQUENCE [LARGE SCALE GENOMIC DNA]</scope>
</reference>
<reference evidence="10" key="2">
    <citation type="submission" date="2008-12" db="EMBL/GenBank/DDBJ databases">
        <title>Improved gene annotation of the rice (Oryza sativa) genomes.</title>
        <authorList>
            <person name="Wang J."/>
            <person name="Li R."/>
            <person name="Fan W."/>
            <person name="Huang Q."/>
            <person name="Zhang J."/>
            <person name="Zhou Y."/>
            <person name="Hu Y."/>
            <person name="Zi S."/>
            <person name="Li J."/>
            <person name="Ni P."/>
            <person name="Zheng H."/>
            <person name="Zhang Y."/>
            <person name="Zhao M."/>
            <person name="Hao Q."/>
            <person name="McDermott J."/>
            <person name="Samudrala R."/>
            <person name="Kristiansen K."/>
            <person name="Wong G.K.-S."/>
        </authorList>
    </citation>
    <scope>NUCLEOTIDE SEQUENCE</scope>
</reference>
<evidence type="ECO:0000313" key="10">
    <source>
        <dbReference type="EMBL" id="EEE58297.1"/>
    </source>
</evidence>
<dbReference type="PRINTS" id="PR00385">
    <property type="entry name" value="P450"/>
</dbReference>
<keyword evidence="8" id="KW-0503">Monooxygenase</keyword>
<keyword evidence="2 9" id="KW-0812">Transmembrane</keyword>
<dbReference type="EMBL" id="CM000140">
    <property type="protein sequence ID" value="EEE58297.1"/>
    <property type="molecule type" value="Genomic_DNA"/>
</dbReference>
<evidence type="ECO:0000256" key="2">
    <source>
        <dbReference type="ARBA" id="ARBA00022692"/>
    </source>
</evidence>
<evidence type="ECO:0000256" key="6">
    <source>
        <dbReference type="ARBA" id="ARBA00023004"/>
    </source>
</evidence>
<feature type="transmembrane region" description="Helical" evidence="9">
    <location>
        <begin position="7"/>
        <end position="24"/>
    </location>
</feature>
<comment type="similarity">
    <text evidence="1 8">Belongs to the cytochrome P450 family.</text>
</comment>
<dbReference type="PROSITE" id="PS00086">
    <property type="entry name" value="CYTOCHROME_P450"/>
    <property type="match status" value="1"/>
</dbReference>
<dbReference type="InterPro" id="IPR036396">
    <property type="entry name" value="Cyt_P450_sf"/>
</dbReference>
<gene>
    <name evidence="10" type="ORF">OsJ_09348</name>
</gene>
<sequence length="475" mass="53157">MDMLLCFVEIFSILCCCIIYYYHLQTKKASASEPTEWPVLGHLFGMFANIHRFHDWATDILAGGWHNFEARAGLTGIRFFITCDPSNVRHIFTSNFANYPKGDEYAEIFDVLGNGIFNADGESWRSQRAKAQMLMAGARLTFDVTCTLVFGVDTGCLSAGLPVIPFARAMDDVLETLFLRHIIPMSCWKLMYRLEVGTERKMAVARRTIDRFVAETIAKRRADMIRQGTSNSDDLLSSFISHDDDDTSNGNDVVDETDEFLRDTTVNLLLAGRDTTGAALSWFFYILSKNPRVEQKLLEELAPIAAQKGGDGGGMVIFDASELKNLVYLQAALSECLRLYPSVPFEHKAVAADDVLPSGHEMKAGDKVLVFSYSMGRMEGVWGKDCTEFLPERWITSEGKLRYEPSYKFFSFNAGPRTCLGKELAFVQLKTVAAARDVELRRGGGAGARRRAEAVHHPAHEEWARCHGQEEGHHG</sequence>
<comment type="cofactor">
    <cofactor evidence="7">
        <name>heme</name>
        <dbReference type="ChEBI" id="CHEBI:30413"/>
    </cofactor>
</comment>
<dbReference type="Gene3D" id="1.10.630.10">
    <property type="entry name" value="Cytochrome P450"/>
    <property type="match status" value="1"/>
</dbReference>
<dbReference type="GO" id="GO:0005506">
    <property type="term" value="F:iron ion binding"/>
    <property type="evidence" value="ECO:0007669"/>
    <property type="project" value="InterPro"/>
</dbReference>
<dbReference type="AlphaFoldDB" id="B9FAZ7"/>
<dbReference type="PRINTS" id="PR00463">
    <property type="entry name" value="EP450I"/>
</dbReference>
<dbReference type="InterPro" id="IPR017972">
    <property type="entry name" value="Cyt_P450_CS"/>
</dbReference>
<evidence type="ECO:0000256" key="4">
    <source>
        <dbReference type="ARBA" id="ARBA00022989"/>
    </source>
</evidence>
<dbReference type="SUPFAM" id="SSF48264">
    <property type="entry name" value="Cytochrome P450"/>
    <property type="match status" value="1"/>
</dbReference>
<keyword evidence="6 7" id="KW-0408">Iron</keyword>
<dbReference type="InterPro" id="IPR001128">
    <property type="entry name" value="Cyt_P450"/>
</dbReference>
<dbReference type="PANTHER" id="PTHR24296">
    <property type="entry name" value="CYTOCHROME P450"/>
    <property type="match status" value="1"/>
</dbReference>
<organism evidence="10">
    <name type="scientific">Oryza sativa subsp. japonica</name>
    <name type="common">Rice</name>
    <dbReference type="NCBI Taxonomy" id="39947"/>
    <lineage>
        <taxon>Eukaryota</taxon>
        <taxon>Viridiplantae</taxon>
        <taxon>Streptophyta</taxon>
        <taxon>Embryophyta</taxon>
        <taxon>Tracheophyta</taxon>
        <taxon>Spermatophyta</taxon>
        <taxon>Magnoliopsida</taxon>
        <taxon>Liliopsida</taxon>
        <taxon>Poales</taxon>
        <taxon>Poaceae</taxon>
        <taxon>BOP clade</taxon>
        <taxon>Oryzoideae</taxon>
        <taxon>Oryzeae</taxon>
        <taxon>Oryzinae</taxon>
        <taxon>Oryza</taxon>
        <taxon>Oryza sativa</taxon>
    </lineage>
</organism>
<name>B9FAZ7_ORYSJ</name>
<dbReference type="CDD" id="cd11064">
    <property type="entry name" value="CYP86A"/>
    <property type="match status" value="1"/>
</dbReference>
<evidence type="ECO:0000256" key="3">
    <source>
        <dbReference type="ARBA" id="ARBA00022723"/>
    </source>
</evidence>
<keyword evidence="4 9" id="KW-1133">Transmembrane helix</keyword>
<evidence type="ECO:0000256" key="7">
    <source>
        <dbReference type="PIRSR" id="PIRSR602401-1"/>
    </source>
</evidence>
<dbReference type="GO" id="GO:0020037">
    <property type="term" value="F:heme binding"/>
    <property type="evidence" value="ECO:0007669"/>
    <property type="project" value="InterPro"/>
</dbReference>
<evidence type="ECO:0000256" key="5">
    <source>
        <dbReference type="ARBA" id="ARBA00023002"/>
    </source>
</evidence>
<keyword evidence="7 8" id="KW-0349">Heme</keyword>
<dbReference type="GO" id="GO:0016705">
    <property type="term" value="F:oxidoreductase activity, acting on paired donors, with incorporation or reduction of molecular oxygen"/>
    <property type="evidence" value="ECO:0007669"/>
    <property type="project" value="InterPro"/>
</dbReference>
<dbReference type="GO" id="GO:0004497">
    <property type="term" value="F:monooxygenase activity"/>
    <property type="evidence" value="ECO:0007669"/>
    <property type="project" value="UniProtKB-KW"/>
</dbReference>